<dbReference type="GO" id="GO:0000724">
    <property type="term" value="P:double-strand break repair via homologous recombination"/>
    <property type="evidence" value="ECO:0007669"/>
    <property type="project" value="UniProtKB-UniRule"/>
</dbReference>
<dbReference type="HAMAP" id="MF_01487">
    <property type="entry name" value="RecD"/>
    <property type="match status" value="1"/>
</dbReference>
<keyword evidence="3" id="KW-0413">Isomerase</keyword>
<dbReference type="RefSeq" id="WP_099019532.1">
    <property type="nucleotide sequence ID" value="NZ_NIHB01000003.1"/>
</dbReference>
<comment type="function">
    <text evidence="3">A helicase/nuclease that prepares dsDNA breaks (DSB) for recombinational DNA repair. Binds to DSBs and unwinds DNA via a highly rapid and processive ATP-dependent bidirectional helicase activity. Unwinds dsDNA until it encounters a Chi (crossover hotspot instigator) sequence from the 3' direction. Cuts ssDNA a few nucleotides 3' to the Chi site. The properties and activities of the enzyme are changed at Chi. The Chi-altered holoenzyme produces a long 3'-ssDNA overhang and facilitates RecA-binding to the ssDNA for homologous DNA recombination and repair. Holoenzyme degrades any linearized DNA that is unable to undergo homologous recombination. In the holoenzyme this subunit has ssDNA-dependent ATPase and 5'-3' helicase activity. When added to pre-assembled RecBC greatly stimulates nuclease activity and augments holoenzyme processivity. Negatively regulates the RecA-loading ability of RecBCD.</text>
</comment>
<keyword evidence="3" id="KW-0238">DNA-binding</keyword>
<dbReference type="PANTHER" id="PTHR43788">
    <property type="entry name" value="DNA2/NAM7 HELICASE FAMILY MEMBER"/>
    <property type="match status" value="1"/>
</dbReference>
<keyword evidence="1 3" id="KW-0547">Nucleotide-binding</keyword>
<sequence>MRYQVTAQHLAHIFPELTLKHERLLNQLNLDLGHLQLLRDGYQAWDSQDQRFWLLLLALVDAVNQGSLCLDLNHPTVNHHLQTIGLTQGLALATTQDWQQFKLNQQPVIKFEQGCLYFTKYWQLETQLQLALKRLLRQYTGVRFTAVQVATAAQQVTGELSFEQIEDKQVLAIVVSLLQPFSIISGGPGTGKTTIMSSVLRGLMLLGYEAKDVCLAAPTGRAANRMTESLHEVLSHRIKVPAVTDAELISIEATTIHRLLGARAQWRGFQYGEHNPLDCKVLVVDEVSMVDVALMRQLLQAIPLGCRVILLGDQFQLPSVDSGAVLADLMPPVGSTGEYSSDMWQKLEVALTPFNCKAELMAELNTIESAFMLTDHVTVLDVSKRNQKDIAELSESVRLGDSDAMFKQLSLASIDTNGQVAGDMAAWNWVEQIGVYWLPTQTDNQAWQETYLQWIQWHYFKSAIQFKSIITELNDFDQSSLTTYHNQLDQLFAVINSNRILTLVNDTLVGSLHINAQIAEMMKQRLAVTGSENRFHGSVIMLGQNSPSLGLFNGDVAILLAANNGQLRAVLPNKSGYRSHSIHVLPRFTSAYAITVHKSQGSEFNHVLMPLPEDEQHRLLSREIIYTGLTRAKQSVGIYAQRSTLETAVKRQTTRYSGLRFWYNQEH</sequence>
<keyword evidence="3" id="KW-0378">Hydrolase</keyword>
<comment type="caution">
    <text evidence="5">The sequence shown here is derived from an EMBL/GenBank/DDBJ whole genome shotgun (WGS) entry which is preliminary data.</text>
</comment>
<keyword evidence="3 5" id="KW-0347">Helicase</keyword>
<dbReference type="SUPFAM" id="SSF52540">
    <property type="entry name" value="P-loop containing nucleoside triphosphate hydrolases"/>
    <property type="match status" value="1"/>
</dbReference>
<dbReference type="EC" id="5.6.2.3" evidence="3"/>
<feature type="domain" description="UvrD-like helicase C-terminal" evidence="4">
    <location>
        <begin position="591"/>
        <end position="638"/>
    </location>
</feature>
<keyword evidence="3" id="KW-0234">DNA repair</keyword>
<dbReference type="GO" id="GO:0017116">
    <property type="term" value="F:single-stranded DNA helicase activity"/>
    <property type="evidence" value="ECO:0007669"/>
    <property type="project" value="TreeGrafter"/>
</dbReference>
<dbReference type="GO" id="GO:0043139">
    <property type="term" value="F:5'-3' DNA helicase activity"/>
    <property type="evidence" value="ECO:0007669"/>
    <property type="project" value="UniProtKB-UniRule"/>
</dbReference>
<comment type="catalytic activity">
    <reaction evidence="3">
        <text>ATP + H2O = ADP + phosphate + H(+)</text>
        <dbReference type="Rhea" id="RHEA:13065"/>
        <dbReference type="ChEBI" id="CHEBI:15377"/>
        <dbReference type="ChEBI" id="CHEBI:15378"/>
        <dbReference type="ChEBI" id="CHEBI:30616"/>
        <dbReference type="ChEBI" id="CHEBI:43474"/>
        <dbReference type="ChEBI" id="CHEBI:456216"/>
        <dbReference type="EC" id="5.6.2.3"/>
    </reaction>
</comment>
<keyword evidence="2 3" id="KW-0067">ATP-binding</keyword>
<name>A0A4R6XKP3_9GAMM</name>
<dbReference type="GO" id="GO:0008854">
    <property type="term" value="F:exodeoxyribonuclease V activity"/>
    <property type="evidence" value="ECO:0007669"/>
    <property type="project" value="InterPro"/>
</dbReference>
<feature type="binding site" evidence="3">
    <location>
        <begin position="186"/>
        <end position="193"/>
    </location>
    <ligand>
        <name>ATP</name>
        <dbReference type="ChEBI" id="CHEBI:30616"/>
    </ligand>
</feature>
<keyword evidence="3" id="KW-0227">DNA damage</keyword>
<dbReference type="GO" id="GO:0009338">
    <property type="term" value="C:exodeoxyribonuclease V complex"/>
    <property type="evidence" value="ECO:0007669"/>
    <property type="project" value="InterPro"/>
</dbReference>
<dbReference type="CDD" id="cd18809">
    <property type="entry name" value="SF1_C_RecD"/>
    <property type="match status" value="1"/>
</dbReference>
<protein>
    <recommendedName>
        <fullName evidence="3">RecBCD enzyme subunit RecD</fullName>
        <ecNumber evidence="3">5.6.2.3</ecNumber>
    </recommendedName>
    <alternativeName>
        <fullName evidence="3">DNA 5'-3' helicase subunit RecD</fullName>
    </alternativeName>
    <alternativeName>
        <fullName evidence="3">Exonuclease V subunit RecD</fullName>
        <shortName evidence="3">ExoV subunit RecD</shortName>
    </alternativeName>
    <alternativeName>
        <fullName evidence="3">Helicase/nuclease RecBCD subunit RecD</fullName>
    </alternativeName>
</protein>
<evidence type="ECO:0000259" key="4">
    <source>
        <dbReference type="Pfam" id="PF13538"/>
    </source>
</evidence>
<comment type="miscellaneous">
    <text evidence="3">In the RecBCD complex, RecB has a slow 3'-5' helicase, an exonuclease activity and loads RecA onto ssDNA, RecD has a fast 5'-3' helicase activity, while RecC stimulates the ATPase and processivity of the RecB helicase and contributes to recognition of the Chi site.</text>
</comment>
<evidence type="ECO:0000313" key="5">
    <source>
        <dbReference type="EMBL" id="TDR18474.1"/>
    </source>
</evidence>
<dbReference type="GO" id="GO:0005524">
    <property type="term" value="F:ATP binding"/>
    <property type="evidence" value="ECO:0007669"/>
    <property type="project" value="UniProtKB-UniRule"/>
</dbReference>
<dbReference type="InterPro" id="IPR027417">
    <property type="entry name" value="P-loop_NTPase"/>
</dbReference>
<dbReference type="Pfam" id="PF13245">
    <property type="entry name" value="AAA_19"/>
    <property type="match status" value="1"/>
</dbReference>
<keyword evidence="6" id="KW-1185">Reference proteome</keyword>
<accession>A0A4R6XKP3</accession>
<evidence type="ECO:0000256" key="2">
    <source>
        <dbReference type="ARBA" id="ARBA00022840"/>
    </source>
</evidence>
<dbReference type="GO" id="GO:0016887">
    <property type="term" value="F:ATP hydrolysis activity"/>
    <property type="evidence" value="ECO:0007669"/>
    <property type="project" value="RHEA"/>
</dbReference>
<dbReference type="InterPro" id="IPR006344">
    <property type="entry name" value="RecD"/>
</dbReference>
<dbReference type="EMBL" id="SNZB01000005">
    <property type="protein sequence ID" value="TDR18474.1"/>
    <property type="molecule type" value="Genomic_DNA"/>
</dbReference>
<dbReference type="Pfam" id="PF13538">
    <property type="entry name" value="UvrD_C_2"/>
    <property type="match status" value="1"/>
</dbReference>
<evidence type="ECO:0000256" key="3">
    <source>
        <dbReference type="HAMAP-Rule" id="MF_01487"/>
    </source>
</evidence>
<reference evidence="5 6" key="1">
    <citation type="submission" date="2019-03" db="EMBL/GenBank/DDBJ databases">
        <title>Genomic Encyclopedia of Type Strains, Phase IV (KMG-IV): sequencing the most valuable type-strain genomes for metagenomic binning, comparative biology and taxonomic classification.</title>
        <authorList>
            <person name="Goeker M."/>
        </authorList>
    </citation>
    <scope>NUCLEOTIDE SEQUENCE [LARGE SCALE GENOMIC DNA]</scope>
    <source>
        <strain evidence="5 6">DSM 25488</strain>
    </source>
</reference>
<keyword evidence="3" id="KW-0269">Exonuclease</keyword>
<dbReference type="GO" id="GO:0003677">
    <property type="term" value="F:DNA binding"/>
    <property type="evidence" value="ECO:0007669"/>
    <property type="project" value="UniProtKB-UniRule"/>
</dbReference>
<evidence type="ECO:0000256" key="1">
    <source>
        <dbReference type="ARBA" id="ARBA00022741"/>
    </source>
</evidence>
<comment type="similarity">
    <text evidence="3">Belongs to the RecD family.</text>
</comment>
<dbReference type="Gene3D" id="3.40.50.300">
    <property type="entry name" value="P-loop containing nucleotide triphosphate hydrolases"/>
    <property type="match status" value="2"/>
</dbReference>
<dbReference type="AlphaFoldDB" id="A0A4R6XKP3"/>
<dbReference type="PANTHER" id="PTHR43788:SF6">
    <property type="entry name" value="DNA HELICASE B"/>
    <property type="match status" value="1"/>
</dbReference>
<dbReference type="OrthoDB" id="9803432at2"/>
<dbReference type="Gene3D" id="2.30.30.940">
    <property type="match status" value="1"/>
</dbReference>
<dbReference type="InterPro" id="IPR050534">
    <property type="entry name" value="Coronavir_polyprotein_1ab"/>
</dbReference>
<dbReference type="NCBIfam" id="TIGR01447">
    <property type="entry name" value="recD"/>
    <property type="match status" value="1"/>
</dbReference>
<evidence type="ECO:0000313" key="6">
    <source>
        <dbReference type="Proteomes" id="UP000295724"/>
    </source>
</evidence>
<dbReference type="CDD" id="cd17933">
    <property type="entry name" value="DEXSc_RecD-like"/>
    <property type="match status" value="1"/>
</dbReference>
<comment type="subunit">
    <text evidence="3">Heterotrimer of RecB, RecC and RecD. All subunits contribute to DNA-binding.</text>
</comment>
<dbReference type="Proteomes" id="UP000295724">
    <property type="component" value="Unassembled WGS sequence"/>
</dbReference>
<keyword evidence="3" id="KW-0540">Nuclease</keyword>
<organism evidence="5 6">
    <name type="scientific">Marinicella litoralis</name>
    <dbReference type="NCBI Taxonomy" id="644220"/>
    <lineage>
        <taxon>Bacteria</taxon>
        <taxon>Pseudomonadati</taxon>
        <taxon>Pseudomonadota</taxon>
        <taxon>Gammaproteobacteria</taxon>
        <taxon>Lysobacterales</taxon>
        <taxon>Marinicellaceae</taxon>
        <taxon>Marinicella</taxon>
    </lineage>
</organism>
<gene>
    <name evidence="3" type="primary">recD</name>
    <name evidence="5" type="ORF">C8D91_2394</name>
</gene>
<proteinExistence type="inferred from homology"/>
<dbReference type="InterPro" id="IPR027785">
    <property type="entry name" value="UvrD-like_helicase_C"/>
</dbReference>